<dbReference type="AlphaFoldDB" id="A0A1W2C3N8"/>
<sequence length="68" mass="7420">MANGTVWIYLSYGLAFLGREEIAETLSKTVVTEILGVFAAYAVKALLENLSKNNIWPDKPGGDADRDC</sequence>
<dbReference type="Proteomes" id="UP000192790">
    <property type="component" value="Unassembled WGS sequence"/>
</dbReference>
<reference evidence="1 2" key="1">
    <citation type="submission" date="2017-04" db="EMBL/GenBank/DDBJ databases">
        <authorList>
            <person name="Afonso C.L."/>
            <person name="Miller P.J."/>
            <person name="Scott M.A."/>
            <person name="Spackman E."/>
            <person name="Goraichik I."/>
            <person name="Dimitrov K.M."/>
            <person name="Suarez D.L."/>
            <person name="Swayne D.E."/>
        </authorList>
    </citation>
    <scope>NUCLEOTIDE SEQUENCE [LARGE SCALE GENOMIC DNA]</scope>
    <source>
        <strain evidence="1 2">DSM 12816</strain>
    </source>
</reference>
<dbReference type="STRING" id="1122930.SAMN02745168_2536"/>
<dbReference type="OrthoDB" id="2087125at2"/>
<accession>A0A1W2C3N8</accession>
<evidence type="ECO:0000313" key="1">
    <source>
        <dbReference type="EMBL" id="SMC79799.1"/>
    </source>
</evidence>
<gene>
    <name evidence="1" type="ORF">SAMN02745168_2536</name>
</gene>
<name>A0A1W2C3N8_9FIRM</name>
<organism evidence="1 2">
    <name type="scientific">Papillibacter cinnamivorans DSM 12816</name>
    <dbReference type="NCBI Taxonomy" id="1122930"/>
    <lineage>
        <taxon>Bacteria</taxon>
        <taxon>Bacillati</taxon>
        <taxon>Bacillota</taxon>
        <taxon>Clostridia</taxon>
        <taxon>Eubacteriales</taxon>
        <taxon>Oscillospiraceae</taxon>
        <taxon>Papillibacter</taxon>
    </lineage>
</organism>
<keyword evidence="2" id="KW-1185">Reference proteome</keyword>
<dbReference type="EMBL" id="FWXW01000007">
    <property type="protein sequence ID" value="SMC79799.1"/>
    <property type="molecule type" value="Genomic_DNA"/>
</dbReference>
<evidence type="ECO:0000313" key="2">
    <source>
        <dbReference type="Proteomes" id="UP000192790"/>
    </source>
</evidence>
<dbReference type="RefSeq" id="WP_084235212.1">
    <property type="nucleotide sequence ID" value="NZ_FWXW01000007.1"/>
</dbReference>
<protein>
    <submittedName>
        <fullName evidence="1">Uncharacterized protein</fullName>
    </submittedName>
</protein>
<proteinExistence type="predicted"/>